<dbReference type="PANTHER" id="PTHR30408:SF13">
    <property type="entry name" value="TYPE I RESTRICTION ENZYME HINDI SPECIFICITY SUBUNIT"/>
    <property type="match status" value="1"/>
</dbReference>
<protein>
    <recommendedName>
        <fullName evidence="5">Type I restriction modification DNA specificity domain-containing protein</fullName>
    </recommendedName>
</protein>
<dbReference type="InterPro" id="IPR044946">
    <property type="entry name" value="Restrct_endonuc_typeI_TRD_sf"/>
</dbReference>
<dbReference type="SUPFAM" id="SSF116734">
    <property type="entry name" value="DNA methylase specificity domain"/>
    <property type="match status" value="2"/>
</dbReference>
<keyword evidence="4" id="KW-0175">Coiled coil</keyword>
<dbReference type="Proteomes" id="UP000216189">
    <property type="component" value="Unassembled WGS sequence"/>
</dbReference>
<name>A0ABX4EH24_SEGBR</name>
<keyword evidence="7" id="KW-1185">Reference proteome</keyword>
<evidence type="ECO:0000259" key="5">
    <source>
        <dbReference type="Pfam" id="PF01420"/>
    </source>
</evidence>
<dbReference type="Gene3D" id="3.90.220.20">
    <property type="entry name" value="DNA methylase specificity domains"/>
    <property type="match status" value="2"/>
</dbReference>
<dbReference type="Pfam" id="PF01420">
    <property type="entry name" value="Methylase_S"/>
    <property type="match status" value="2"/>
</dbReference>
<proteinExistence type="inferred from homology"/>
<evidence type="ECO:0000256" key="2">
    <source>
        <dbReference type="ARBA" id="ARBA00022747"/>
    </source>
</evidence>
<sequence length="379" mass="42405">MSEWKKVKLGDILQVKKGDYITKKEAREGIYPVILGGKEPAYFIDKYNHTGKAIVISRSGASAGYVSFWNEPIFVTDGFLIEPKGGMTYEFLYYALKSKQAILHKAQKGAAIPHVTPLLIGNIDFLLPNKDVQHRIATILSRYDSLIENYQKQIKLLEEAAQRLYKEWFIDLHFPGHENTKIVDGVPEGWEKKKVGELGKVITGKTPSTAKKEYYGGQIPFITIPDMHTGIYPTSSQFLSSLGANSQSGKFIPANSLMVSCIGTAGLVCITKEECQTNQQINSLVLNDNYLLYYMYNTFLSLKGHLNNIGSNGATMTNVSKSKFESIEILIPTNSISNLYNKAVEQSFRSIENLSSQIRLLTEARDRLLPKLMNGEIKA</sequence>
<feature type="coiled-coil region" evidence="4">
    <location>
        <begin position="140"/>
        <end position="167"/>
    </location>
</feature>
<comment type="caution">
    <text evidence="6">The sequence shown here is derived from an EMBL/GenBank/DDBJ whole genome shotgun (WGS) entry which is preliminary data.</text>
</comment>
<reference evidence="6 7" key="1">
    <citation type="submission" date="2017-08" db="EMBL/GenBank/DDBJ databases">
        <title>Comparative genomics of non-oral Prevotella species.</title>
        <authorList>
            <person name="Accetto T."/>
            <person name="Nograsek B."/>
            <person name="Avgustin G."/>
        </authorList>
    </citation>
    <scope>NUCLEOTIDE SEQUENCE [LARGE SCALE GENOMIC DNA]</scope>
    <source>
        <strain evidence="6 7">TC1-1</strain>
    </source>
</reference>
<dbReference type="EMBL" id="NPJF01000030">
    <property type="protein sequence ID" value="OYP55245.1"/>
    <property type="molecule type" value="Genomic_DNA"/>
</dbReference>
<organism evidence="6 7">
    <name type="scientific">Segatella bryantii</name>
    <name type="common">Prevotella bryantii</name>
    <dbReference type="NCBI Taxonomy" id="77095"/>
    <lineage>
        <taxon>Bacteria</taxon>
        <taxon>Pseudomonadati</taxon>
        <taxon>Bacteroidota</taxon>
        <taxon>Bacteroidia</taxon>
        <taxon>Bacteroidales</taxon>
        <taxon>Prevotellaceae</taxon>
        <taxon>Segatella</taxon>
    </lineage>
</organism>
<dbReference type="PANTHER" id="PTHR30408">
    <property type="entry name" value="TYPE-1 RESTRICTION ENZYME ECOKI SPECIFICITY PROTEIN"/>
    <property type="match status" value="1"/>
</dbReference>
<evidence type="ECO:0000256" key="1">
    <source>
        <dbReference type="ARBA" id="ARBA00010923"/>
    </source>
</evidence>
<keyword evidence="2" id="KW-0680">Restriction system</keyword>
<keyword evidence="3" id="KW-0238">DNA-binding</keyword>
<comment type="similarity">
    <text evidence="1">Belongs to the type-I restriction system S methylase family.</text>
</comment>
<accession>A0ABX4EH24</accession>
<evidence type="ECO:0000313" key="6">
    <source>
        <dbReference type="EMBL" id="OYP55245.1"/>
    </source>
</evidence>
<dbReference type="InterPro" id="IPR000055">
    <property type="entry name" value="Restrct_endonuc_typeI_TRD"/>
</dbReference>
<dbReference type="RefSeq" id="WP_094448449.1">
    <property type="nucleotide sequence ID" value="NZ_CP091802.1"/>
</dbReference>
<dbReference type="CDD" id="cd17291">
    <property type="entry name" value="RMtype1_S_MgeORF438P-TRD-CR_like"/>
    <property type="match status" value="1"/>
</dbReference>
<evidence type="ECO:0000313" key="7">
    <source>
        <dbReference type="Proteomes" id="UP000216189"/>
    </source>
</evidence>
<dbReference type="InterPro" id="IPR052021">
    <property type="entry name" value="Type-I_RS_S_subunit"/>
</dbReference>
<gene>
    <name evidence="6" type="ORF">CIK91_06925</name>
</gene>
<evidence type="ECO:0000256" key="3">
    <source>
        <dbReference type="ARBA" id="ARBA00023125"/>
    </source>
</evidence>
<dbReference type="CDD" id="cd17251">
    <property type="entry name" value="RMtype1_S_HinAWORF1578P-TRD2-CR2_like"/>
    <property type="match status" value="1"/>
</dbReference>
<evidence type="ECO:0000256" key="4">
    <source>
        <dbReference type="SAM" id="Coils"/>
    </source>
</evidence>
<feature type="domain" description="Type I restriction modification DNA specificity" evidence="5">
    <location>
        <begin position="187"/>
        <end position="334"/>
    </location>
</feature>
<feature type="domain" description="Type I restriction modification DNA specificity" evidence="5">
    <location>
        <begin position="1"/>
        <end position="157"/>
    </location>
</feature>